<feature type="compositionally biased region" description="Basic and acidic residues" evidence="1">
    <location>
        <begin position="8"/>
        <end position="33"/>
    </location>
</feature>
<keyword evidence="3" id="KW-1185">Reference proteome</keyword>
<protein>
    <submittedName>
        <fullName evidence="2">Uncharacterized protein</fullName>
    </submittedName>
</protein>
<comment type="caution">
    <text evidence="2">The sequence shown here is derived from an EMBL/GenBank/DDBJ whole genome shotgun (WGS) entry which is preliminary data.</text>
</comment>
<organism evidence="2 3">
    <name type="scientific">Petrolisthes cinctipes</name>
    <name type="common">Flat porcelain crab</name>
    <dbReference type="NCBI Taxonomy" id="88211"/>
    <lineage>
        <taxon>Eukaryota</taxon>
        <taxon>Metazoa</taxon>
        <taxon>Ecdysozoa</taxon>
        <taxon>Arthropoda</taxon>
        <taxon>Crustacea</taxon>
        <taxon>Multicrustacea</taxon>
        <taxon>Malacostraca</taxon>
        <taxon>Eumalacostraca</taxon>
        <taxon>Eucarida</taxon>
        <taxon>Decapoda</taxon>
        <taxon>Pleocyemata</taxon>
        <taxon>Anomura</taxon>
        <taxon>Galatheoidea</taxon>
        <taxon>Porcellanidae</taxon>
        <taxon>Petrolisthes</taxon>
    </lineage>
</organism>
<dbReference type="EMBL" id="JAWQEG010004071">
    <property type="protein sequence ID" value="KAK3863141.1"/>
    <property type="molecule type" value="Genomic_DNA"/>
</dbReference>
<dbReference type="Proteomes" id="UP001286313">
    <property type="component" value="Unassembled WGS sequence"/>
</dbReference>
<sequence>MMEEKDDGGERWRRKMMEEKDDGGERWRRKMMEEKDDGGERWGVGKVCHSPPPLPAIYHFHDLLTNFLDPLNSRTPTNQATTVVEVGKFPQAAAAAPSRLMEQQPPPPP</sequence>
<evidence type="ECO:0000313" key="3">
    <source>
        <dbReference type="Proteomes" id="UP001286313"/>
    </source>
</evidence>
<evidence type="ECO:0000256" key="1">
    <source>
        <dbReference type="SAM" id="MobiDB-lite"/>
    </source>
</evidence>
<dbReference type="AlphaFoldDB" id="A0AAE1EXF5"/>
<gene>
    <name evidence="2" type="ORF">Pcinc_031054</name>
</gene>
<evidence type="ECO:0000313" key="2">
    <source>
        <dbReference type="EMBL" id="KAK3863141.1"/>
    </source>
</evidence>
<name>A0AAE1EXF5_PETCI</name>
<accession>A0AAE1EXF5</accession>
<feature type="region of interest" description="Disordered" evidence="1">
    <location>
        <begin position="1"/>
        <end position="46"/>
    </location>
</feature>
<proteinExistence type="predicted"/>
<reference evidence="2" key="1">
    <citation type="submission" date="2023-10" db="EMBL/GenBank/DDBJ databases">
        <title>Genome assemblies of two species of porcelain crab, Petrolisthes cinctipes and Petrolisthes manimaculis (Anomura: Porcellanidae).</title>
        <authorList>
            <person name="Angst P."/>
        </authorList>
    </citation>
    <scope>NUCLEOTIDE SEQUENCE</scope>
    <source>
        <strain evidence="2">PB745_01</strain>
        <tissue evidence="2">Gill</tissue>
    </source>
</reference>